<protein>
    <recommendedName>
        <fullName evidence="3">DUF928 domain-containing protein</fullName>
    </recommendedName>
</protein>
<dbReference type="InterPro" id="IPR013783">
    <property type="entry name" value="Ig-like_fold"/>
</dbReference>
<evidence type="ECO:0000256" key="1">
    <source>
        <dbReference type="SAM" id="Phobius"/>
    </source>
</evidence>
<dbReference type="Gene3D" id="2.60.40.10">
    <property type="entry name" value="Immunoglobulins"/>
    <property type="match status" value="1"/>
</dbReference>
<accession>A0AAU7DLX6</accession>
<evidence type="ECO:0008006" key="3">
    <source>
        <dbReference type="Google" id="ProtNLM"/>
    </source>
</evidence>
<evidence type="ECO:0000313" key="2">
    <source>
        <dbReference type="EMBL" id="XBH18655.1"/>
    </source>
</evidence>
<name>A0AAU7DLX6_9BACT</name>
<proteinExistence type="predicted"/>
<dbReference type="RefSeq" id="WP_348263881.1">
    <property type="nucleotide sequence ID" value="NZ_CP121196.1"/>
</dbReference>
<organism evidence="2">
    <name type="scientific">Telmatobacter sp. DSM 110680</name>
    <dbReference type="NCBI Taxonomy" id="3036704"/>
    <lineage>
        <taxon>Bacteria</taxon>
        <taxon>Pseudomonadati</taxon>
        <taxon>Acidobacteriota</taxon>
        <taxon>Terriglobia</taxon>
        <taxon>Terriglobales</taxon>
        <taxon>Acidobacteriaceae</taxon>
        <taxon>Telmatobacter</taxon>
    </lineage>
</organism>
<keyword evidence="1" id="KW-1133">Transmembrane helix</keyword>
<feature type="transmembrane region" description="Helical" evidence="1">
    <location>
        <begin position="9"/>
        <end position="28"/>
    </location>
</feature>
<dbReference type="EMBL" id="CP121196">
    <property type="protein sequence ID" value="XBH18655.1"/>
    <property type="molecule type" value="Genomic_DNA"/>
</dbReference>
<sequence length="266" mass="29629">MGKLKHKRLYILPAILILAVAFMFVYHWQSSRRAQLYRLPRRSQPLAPQGVAEQLMLQGKFSSDIPAEQRQIVAAELQASEPAGLNRSVETAAQPEPGEQHIAITQPIGTTVEDTQPTFTWDANVDGWSYRVRVVDQSTHLAVITSPVVDEAMWRISTPLPRGHNYVWSVDAIPVGIRTTATTVTSQPARFAVLSDEGEQVIQNAKAHNASHLLLGSLYTHYEMWRDAVLEYRQMVDEVPDSPEAIKLLRNAEVRASSKISADSAP</sequence>
<reference evidence="2" key="1">
    <citation type="submission" date="2023-03" db="EMBL/GenBank/DDBJ databases">
        <title>Edaphobacter sp.</title>
        <authorList>
            <person name="Huber K.J."/>
            <person name="Papendorf J."/>
            <person name="Pilke C."/>
            <person name="Bunk B."/>
            <person name="Sproeer C."/>
            <person name="Pester M."/>
        </authorList>
    </citation>
    <scope>NUCLEOTIDE SEQUENCE</scope>
    <source>
        <strain evidence="2">DSM 110680</strain>
    </source>
</reference>
<dbReference type="AlphaFoldDB" id="A0AAU7DLX6"/>
<keyword evidence="1" id="KW-0812">Transmembrane</keyword>
<keyword evidence="1" id="KW-0472">Membrane</keyword>
<gene>
    <name evidence="2" type="ORF">P8935_04805</name>
</gene>